<feature type="compositionally biased region" description="Basic and acidic residues" evidence="1">
    <location>
        <begin position="161"/>
        <end position="172"/>
    </location>
</feature>
<dbReference type="Proteomes" id="UP001348641">
    <property type="component" value="Unassembled WGS sequence"/>
</dbReference>
<feature type="region of interest" description="Disordered" evidence="1">
    <location>
        <begin position="233"/>
        <end position="258"/>
    </location>
</feature>
<feature type="compositionally biased region" description="Low complexity" evidence="1">
    <location>
        <begin position="138"/>
        <end position="148"/>
    </location>
</feature>
<evidence type="ECO:0000313" key="3">
    <source>
        <dbReference type="Proteomes" id="UP001348641"/>
    </source>
</evidence>
<dbReference type="EMBL" id="JAUUCC010000270">
    <property type="protein sequence ID" value="MEE2055901.1"/>
    <property type="molecule type" value="Genomic_DNA"/>
</dbReference>
<feature type="compositionally biased region" description="Basic and acidic residues" evidence="1">
    <location>
        <begin position="241"/>
        <end position="258"/>
    </location>
</feature>
<gene>
    <name evidence="2" type="ORF">Q8A49_35935</name>
</gene>
<proteinExistence type="predicted"/>
<sequence>SAHKGAAIEGVLSAVFSAGMDGLFSKHLSDLFTNGLKHLNDLPDPPPLTRTGPDGPPPAGPPTGPPVRETPDGPPPAGPPSGGPPPAGPVRDDPPPVNRDTDTPPPPGGGGGPDGPPARPKDDPPATNPDRGPDSPAPKDTPGTTPAPKDTPPAPPSLNKDLAEVFGRHNDEFLAPYNPASPVGAGAFDNAAKAAAARQDFADVFARNFGDHLGEAAARDLGRDYADTLARHWNDPNLGQHLRDTLGDRLPPHMRDHL</sequence>
<organism evidence="2 3">
    <name type="scientific">Nocardiopsis tropica</name>
    <dbReference type="NCBI Taxonomy" id="109330"/>
    <lineage>
        <taxon>Bacteria</taxon>
        <taxon>Bacillati</taxon>
        <taxon>Actinomycetota</taxon>
        <taxon>Actinomycetes</taxon>
        <taxon>Streptosporangiales</taxon>
        <taxon>Nocardiopsidaceae</taxon>
        <taxon>Nocardiopsis</taxon>
    </lineage>
</organism>
<evidence type="ECO:0000313" key="2">
    <source>
        <dbReference type="EMBL" id="MEE2055901.1"/>
    </source>
</evidence>
<feature type="compositionally biased region" description="Pro residues" evidence="1">
    <location>
        <begin position="43"/>
        <end position="65"/>
    </location>
</feature>
<name>A0ABU7L2Y2_9ACTN</name>
<feature type="compositionally biased region" description="Pro residues" evidence="1">
    <location>
        <begin position="103"/>
        <end position="118"/>
    </location>
</feature>
<feature type="compositionally biased region" description="Pro residues" evidence="1">
    <location>
        <begin position="72"/>
        <end position="88"/>
    </location>
</feature>
<feature type="region of interest" description="Disordered" evidence="1">
    <location>
        <begin position="35"/>
        <end position="173"/>
    </location>
</feature>
<protein>
    <submittedName>
        <fullName evidence="2">Uncharacterized protein</fullName>
    </submittedName>
</protein>
<feature type="non-terminal residue" evidence="2">
    <location>
        <position position="1"/>
    </location>
</feature>
<evidence type="ECO:0000256" key="1">
    <source>
        <dbReference type="SAM" id="MobiDB-lite"/>
    </source>
</evidence>
<comment type="caution">
    <text evidence="2">The sequence shown here is derived from an EMBL/GenBank/DDBJ whole genome shotgun (WGS) entry which is preliminary data.</text>
</comment>
<feature type="non-terminal residue" evidence="2">
    <location>
        <position position="258"/>
    </location>
</feature>
<feature type="compositionally biased region" description="Basic and acidic residues" evidence="1">
    <location>
        <begin position="90"/>
        <end position="102"/>
    </location>
</feature>
<reference evidence="2 3" key="1">
    <citation type="submission" date="2023-07" db="EMBL/GenBank/DDBJ databases">
        <authorList>
            <person name="Girao M."/>
            <person name="Carvalho M.F."/>
        </authorList>
    </citation>
    <scope>NUCLEOTIDE SEQUENCE [LARGE SCALE GENOMIC DNA]</scope>
    <source>
        <strain evidence="2 3">66/93</strain>
    </source>
</reference>
<accession>A0ABU7L2Y2</accession>